<evidence type="ECO:0000259" key="1">
    <source>
        <dbReference type="Pfam" id="PF01575"/>
    </source>
</evidence>
<accession>A0ABT5KXH4</accession>
<reference evidence="2 3" key="1">
    <citation type="submission" date="2022-10" db="EMBL/GenBank/DDBJ databases">
        <title>Alteromonas sp. chi3 Genome sequencing.</title>
        <authorList>
            <person name="Park S."/>
        </authorList>
    </citation>
    <scope>NUCLEOTIDE SEQUENCE [LARGE SCALE GENOMIC DNA]</scope>
    <source>
        <strain evidence="3">chi3</strain>
    </source>
</reference>
<dbReference type="Gene3D" id="3.10.129.10">
    <property type="entry name" value="Hotdog Thioesterase"/>
    <property type="match status" value="1"/>
</dbReference>
<sequence>MKQIFQLVKAATKKADKPLLEQWFSEHESMALPEVATTRYFTSADYRIRLNAFNQLHDWHKQYLHPCFPQLLGLSQHISALSHSHSPFSLIGLVHVGNEIRQYQPLSNEELCLHCYFDKITPHQYGVQVDINTNVSQGGKHCQTLRSTYLYRLPSIDILSHSAKSDPVPGSEKLLPLPEHSQLQFKSGIGRQYARISGDYNPIHLAKWSARLAGFKDVMAHGMHVLAMTLSKLNHNWQLPLEKTVIASQFSRPVLLPSSLTLKSSALNSDHATPVHFDLTNPSAPRRRQSVMSGEIRKICVAKS</sequence>
<name>A0ABT5KXH4_9ALTE</name>
<dbReference type="InterPro" id="IPR002539">
    <property type="entry name" value="MaoC-like_dom"/>
</dbReference>
<feature type="domain" description="MaoC-like" evidence="1">
    <location>
        <begin position="191"/>
        <end position="265"/>
    </location>
</feature>
<gene>
    <name evidence="2" type="ORF">OIK42_01720</name>
</gene>
<dbReference type="CDD" id="cd03441">
    <property type="entry name" value="R_hydratase_like"/>
    <property type="match status" value="1"/>
</dbReference>
<dbReference type="Pfam" id="PF01575">
    <property type="entry name" value="MaoC_dehydratas"/>
    <property type="match status" value="1"/>
</dbReference>
<evidence type="ECO:0000313" key="3">
    <source>
        <dbReference type="Proteomes" id="UP001218788"/>
    </source>
</evidence>
<keyword evidence="3" id="KW-1185">Reference proteome</keyword>
<dbReference type="Proteomes" id="UP001218788">
    <property type="component" value="Unassembled WGS sequence"/>
</dbReference>
<proteinExistence type="predicted"/>
<dbReference type="InterPro" id="IPR003965">
    <property type="entry name" value="Fatty_acid_synthase"/>
</dbReference>
<dbReference type="PANTHER" id="PTHR43841:SF3">
    <property type="entry name" value="(3R)-HYDROXYACYL-ACP DEHYDRATASE SUBUNIT HADB"/>
    <property type="match status" value="1"/>
</dbReference>
<dbReference type="InterPro" id="IPR029069">
    <property type="entry name" value="HotDog_dom_sf"/>
</dbReference>
<dbReference type="SUPFAM" id="SSF54637">
    <property type="entry name" value="Thioesterase/thiol ester dehydrase-isomerase"/>
    <property type="match status" value="1"/>
</dbReference>
<protein>
    <submittedName>
        <fullName evidence="2">MaoC/PaaZ C-terminal domain-containing protein</fullName>
    </submittedName>
</protein>
<dbReference type="EMBL" id="JAQQXP010000001">
    <property type="protein sequence ID" value="MDC8829470.1"/>
    <property type="molecule type" value="Genomic_DNA"/>
</dbReference>
<dbReference type="PANTHER" id="PTHR43841">
    <property type="entry name" value="3-HYDROXYACYL-THIOESTER DEHYDRATASE HTDX-RELATED"/>
    <property type="match status" value="1"/>
</dbReference>
<dbReference type="RefSeq" id="WP_273637842.1">
    <property type="nucleotide sequence ID" value="NZ_JAQQXP010000001.1"/>
</dbReference>
<dbReference type="PRINTS" id="PR01483">
    <property type="entry name" value="FASYNTHASE"/>
</dbReference>
<evidence type="ECO:0000313" key="2">
    <source>
        <dbReference type="EMBL" id="MDC8829470.1"/>
    </source>
</evidence>
<organism evidence="2 3">
    <name type="scientific">Alteromonas gilva</name>
    <dbReference type="NCBI Taxonomy" id="2987522"/>
    <lineage>
        <taxon>Bacteria</taxon>
        <taxon>Pseudomonadati</taxon>
        <taxon>Pseudomonadota</taxon>
        <taxon>Gammaproteobacteria</taxon>
        <taxon>Alteromonadales</taxon>
        <taxon>Alteromonadaceae</taxon>
        <taxon>Alteromonas/Salinimonas group</taxon>
        <taxon>Alteromonas</taxon>
    </lineage>
</organism>
<comment type="caution">
    <text evidence="2">The sequence shown here is derived from an EMBL/GenBank/DDBJ whole genome shotgun (WGS) entry which is preliminary data.</text>
</comment>